<sequence>MIRWLIVVVLALVLMSGLTAWLRRFGFGRLPGDFEFRAFGRDWQLPISSTLVLSMIAALVARFI</sequence>
<keyword evidence="1" id="KW-0472">Membrane</keyword>
<gene>
    <name evidence="2" type="ORF">VPARA_46450</name>
</gene>
<comment type="caution">
    <text evidence="2">The sequence shown here is derived from an EMBL/GenBank/DDBJ whole genome shotgun (WGS) entry which is preliminary data.</text>
</comment>
<protein>
    <recommendedName>
        <fullName evidence="4">DUF2905 domain-containing protein</fullName>
    </recommendedName>
</protein>
<reference evidence="2 3" key="1">
    <citation type="submission" date="2015-03" db="EMBL/GenBank/DDBJ databases">
        <title>Genome sequence of Variovorax paradoxus TBEA6.</title>
        <authorList>
            <person name="Poehlein A."/>
            <person name="Schuldes J."/>
            <person name="Wuebbeler J.H."/>
            <person name="Hiessl S."/>
            <person name="Steinbuechel A."/>
            <person name="Daniel R."/>
        </authorList>
    </citation>
    <scope>NUCLEOTIDE SEQUENCE [LARGE SCALE GENOMIC DNA]</scope>
    <source>
        <strain evidence="2 3">TBEA6</strain>
    </source>
</reference>
<organism evidence="2 3">
    <name type="scientific">Variovorax paradoxus</name>
    <dbReference type="NCBI Taxonomy" id="34073"/>
    <lineage>
        <taxon>Bacteria</taxon>
        <taxon>Pseudomonadati</taxon>
        <taxon>Pseudomonadota</taxon>
        <taxon>Betaproteobacteria</taxon>
        <taxon>Burkholderiales</taxon>
        <taxon>Comamonadaceae</taxon>
        <taxon>Variovorax</taxon>
    </lineage>
</organism>
<feature type="transmembrane region" description="Helical" evidence="1">
    <location>
        <begin position="43"/>
        <end position="61"/>
    </location>
</feature>
<dbReference type="PATRIC" id="fig|34073.19.peg.4749"/>
<evidence type="ECO:0000313" key="3">
    <source>
        <dbReference type="Proteomes" id="UP000035170"/>
    </source>
</evidence>
<proteinExistence type="predicted"/>
<evidence type="ECO:0000256" key="1">
    <source>
        <dbReference type="SAM" id="Phobius"/>
    </source>
</evidence>
<keyword evidence="1" id="KW-1133">Transmembrane helix</keyword>
<evidence type="ECO:0000313" key="2">
    <source>
        <dbReference type="EMBL" id="KLN54296.1"/>
    </source>
</evidence>
<dbReference type="AlphaFoldDB" id="A0A0H2LX43"/>
<name>A0A0H2LX43_VARPD</name>
<dbReference type="Pfam" id="PF11146">
    <property type="entry name" value="DUF2905"/>
    <property type="match status" value="1"/>
</dbReference>
<dbReference type="EMBL" id="JZWI01000025">
    <property type="protein sequence ID" value="KLN54296.1"/>
    <property type="molecule type" value="Genomic_DNA"/>
</dbReference>
<accession>A0A0H2LX43</accession>
<dbReference type="InterPro" id="IPR021320">
    <property type="entry name" value="DUF2905"/>
</dbReference>
<keyword evidence="1" id="KW-0812">Transmembrane</keyword>
<evidence type="ECO:0008006" key="4">
    <source>
        <dbReference type="Google" id="ProtNLM"/>
    </source>
</evidence>
<dbReference type="RefSeq" id="WP_021005700.1">
    <property type="nucleotide sequence ID" value="NZ_JAUSRW010000001.1"/>
</dbReference>
<keyword evidence="3" id="KW-1185">Reference proteome</keyword>
<dbReference type="Proteomes" id="UP000035170">
    <property type="component" value="Unassembled WGS sequence"/>
</dbReference>